<evidence type="ECO:0000256" key="5">
    <source>
        <dbReference type="ARBA" id="ARBA00023136"/>
    </source>
</evidence>
<keyword evidence="11" id="KW-1185">Reference proteome</keyword>
<dbReference type="GO" id="GO:0005886">
    <property type="term" value="C:plasma membrane"/>
    <property type="evidence" value="ECO:0007669"/>
    <property type="project" value="UniProtKB-SubCell"/>
</dbReference>
<dbReference type="AlphaFoldDB" id="A0A4V1NVT1"/>
<accession>A0A4V1NVT1</accession>
<sequence length="812" mass="87271">MSTLFQDIHYALRQARKQPGFTLIAVLTLALGVGAATAIFSVVDAVILRPLPYGQPERIFVPQTLSHQGYTQPFSLPSFKDFRAQNHVFAAVSGVSTRMGGANLETPSGPVALDWVQGSDDFFDVFDVAPLIGRGYRPGEDEPGKNDVAVLSYNVWQNNFGGRADILGQVLELNGHPYTCIGVMPAGFRYPLSVQHGIYTPLHPDPLIADQRGSHWLPAIGRLKPGITRLQAQADLDAVLNNLGRAYPDTDAGRREQLIGLSDMVSGKVSGTLWVLCAAVLAVLLIACVNVAGLLLARGVKRQREMVLRAAVGASRARILRQGLTESVVLAALGAAGGVFLSWLLLAAFRTFLIHAMQRGADVHVDVTVLLIALALSVSTSIAASLYPSLRLAGVEPSQALRSGGSAGTSRAHHSLRSVFIVSQVALSLVLLVVAGVLLRQVAGSSNTDLGFDGQHILAAEIDLSPGRYQNHNVWADFYQPMLERVNHLPGVRAAGIINLVPIQAWGWNTEIHVSGQPPTPANEITLAEDRYVSPGYFDALGIRLVQGRMLSPSLDIPTNKAQAIVVNQAFVKKFMPPGMNPEGQHIDDSDKADEKTRIVGEVTNVRQDLSQPSMPEMDYLYTELPAQYSDILMSTSLVVRTAGNPHTIIPALREVLHQIDPTLPFRAPETMDEIIADQLVMQRMATWLFGIFAGLAVLLAVIGLYGLISHEVEMGTRDIGVRMALGATRGSVLQMILRRVVVLLLIGVSGGLAIAYAAKQLIASVTVIDFGHQAWLLAGLAVAMLVTGLGAALLPARRAASIEPMVALRTE</sequence>
<feature type="transmembrane region" description="Helical" evidence="7">
    <location>
        <begin position="688"/>
        <end position="709"/>
    </location>
</feature>
<evidence type="ECO:0000256" key="3">
    <source>
        <dbReference type="ARBA" id="ARBA00022692"/>
    </source>
</evidence>
<dbReference type="InterPro" id="IPR003838">
    <property type="entry name" value="ABC3_permease_C"/>
</dbReference>
<dbReference type="PANTHER" id="PTHR30572:SF4">
    <property type="entry name" value="ABC TRANSPORTER PERMEASE YTRF"/>
    <property type="match status" value="1"/>
</dbReference>
<feature type="transmembrane region" description="Helical" evidence="7">
    <location>
        <begin position="273"/>
        <end position="297"/>
    </location>
</feature>
<name>A0A4V1NVT1_9BACT</name>
<evidence type="ECO:0000256" key="7">
    <source>
        <dbReference type="SAM" id="Phobius"/>
    </source>
</evidence>
<feature type="transmembrane region" description="Helical" evidence="7">
    <location>
        <begin position="369"/>
        <end position="387"/>
    </location>
</feature>
<dbReference type="NCBIfam" id="TIGR03434">
    <property type="entry name" value="ADOP"/>
    <property type="match status" value="1"/>
</dbReference>
<feature type="transmembrane region" description="Helical" evidence="7">
    <location>
        <begin position="419"/>
        <end position="439"/>
    </location>
</feature>
<comment type="caution">
    <text evidence="10">The sequence shown here is derived from an EMBL/GenBank/DDBJ whole genome shotgun (WGS) entry which is preliminary data.</text>
</comment>
<comment type="subcellular location">
    <subcellularLocation>
        <location evidence="1">Cell membrane</location>
        <topology evidence="1">Multi-pass membrane protein</topology>
    </subcellularLocation>
</comment>
<comment type="similarity">
    <text evidence="6">Belongs to the ABC-4 integral membrane protein family.</text>
</comment>
<evidence type="ECO:0000256" key="1">
    <source>
        <dbReference type="ARBA" id="ARBA00004651"/>
    </source>
</evidence>
<feature type="domain" description="ABC3 transporter permease C-terminal" evidence="8">
    <location>
        <begin position="279"/>
        <end position="397"/>
    </location>
</feature>
<evidence type="ECO:0000256" key="2">
    <source>
        <dbReference type="ARBA" id="ARBA00022475"/>
    </source>
</evidence>
<keyword evidence="5 7" id="KW-0472">Membrane</keyword>
<reference evidence="10 11" key="1">
    <citation type="journal article" date="2016" name="Int. J. Syst. Evol. Microbiol.">
        <title>Acidipila dinghuensis sp. nov., an acidobacterium isolated from forest soil.</title>
        <authorList>
            <person name="Jiang Y.W."/>
            <person name="Wang J."/>
            <person name="Chen M.H."/>
            <person name="Lv Y.Y."/>
            <person name="Qiu L.H."/>
        </authorList>
    </citation>
    <scope>NUCLEOTIDE SEQUENCE [LARGE SCALE GENOMIC DNA]</scope>
    <source>
        <strain evidence="10 11">DHOF10</strain>
    </source>
</reference>
<dbReference type="InterPro" id="IPR017800">
    <property type="entry name" value="ADOP"/>
</dbReference>
<evidence type="ECO:0000256" key="6">
    <source>
        <dbReference type="ARBA" id="ARBA00038076"/>
    </source>
</evidence>
<feature type="domain" description="MacB-like periplasmic core" evidence="9">
    <location>
        <begin position="22"/>
        <end position="238"/>
    </location>
</feature>
<protein>
    <submittedName>
        <fullName evidence="10">ABC transporter permease</fullName>
    </submittedName>
</protein>
<feature type="transmembrane region" description="Helical" evidence="7">
    <location>
        <begin position="328"/>
        <end position="349"/>
    </location>
</feature>
<organism evidence="10 11">
    <name type="scientific">Silvibacterium dinghuense</name>
    <dbReference type="NCBI Taxonomy" id="1560006"/>
    <lineage>
        <taxon>Bacteria</taxon>
        <taxon>Pseudomonadati</taxon>
        <taxon>Acidobacteriota</taxon>
        <taxon>Terriglobia</taxon>
        <taxon>Terriglobales</taxon>
        <taxon>Acidobacteriaceae</taxon>
        <taxon>Silvibacterium</taxon>
    </lineage>
</organism>
<dbReference type="InterPro" id="IPR025857">
    <property type="entry name" value="MacB_PCD"/>
</dbReference>
<dbReference type="RefSeq" id="WP_129206783.1">
    <property type="nucleotide sequence ID" value="NZ_BMGU01000001.1"/>
</dbReference>
<dbReference type="EMBL" id="SDMK01000001">
    <property type="protein sequence ID" value="RXS97002.1"/>
    <property type="molecule type" value="Genomic_DNA"/>
</dbReference>
<proteinExistence type="inferred from homology"/>
<dbReference type="InterPro" id="IPR050250">
    <property type="entry name" value="Macrolide_Exporter_MacB"/>
</dbReference>
<keyword evidence="3 7" id="KW-0812">Transmembrane</keyword>
<gene>
    <name evidence="10" type="ORF">ESZ00_03445</name>
</gene>
<evidence type="ECO:0000259" key="9">
    <source>
        <dbReference type="Pfam" id="PF12704"/>
    </source>
</evidence>
<dbReference type="GO" id="GO:0022857">
    <property type="term" value="F:transmembrane transporter activity"/>
    <property type="evidence" value="ECO:0007669"/>
    <property type="project" value="TreeGrafter"/>
</dbReference>
<evidence type="ECO:0000313" key="11">
    <source>
        <dbReference type="Proteomes" id="UP000290253"/>
    </source>
</evidence>
<feature type="transmembrane region" description="Helical" evidence="7">
    <location>
        <begin position="21"/>
        <end position="43"/>
    </location>
</feature>
<feature type="domain" description="ABC3 transporter permease C-terminal" evidence="8">
    <location>
        <begin position="692"/>
        <end position="805"/>
    </location>
</feature>
<evidence type="ECO:0000256" key="4">
    <source>
        <dbReference type="ARBA" id="ARBA00022989"/>
    </source>
</evidence>
<evidence type="ECO:0000313" key="10">
    <source>
        <dbReference type="EMBL" id="RXS97002.1"/>
    </source>
</evidence>
<keyword evidence="4 7" id="KW-1133">Transmembrane helix</keyword>
<evidence type="ECO:0000259" key="8">
    <source>
        <dbReference type="Pfam" id="PF02687"/>
    </source>
</evidence>
<dbReference type="PANTHER" id="PTHR30572">
    <property type="entry name" value="MEMBRANE COMPONENT OF TRANSPORTER-RELATED"/>
    <property type="match status" value="1"/>
</dbReference>
<feature type="transmembrane region" description="Helical" evidence="7">
    <location>
        <begin position="775"/>
        <end position="797"/>
    </location>
</feature>
<dbReference type="Proteomes" id="UP000290253">
    <property type="component" value="Unassembled WGS sequence"/>
</dbReference>
<dbReference type="Pfam" id="PF02687">
    <property type="entry name" value="FtsX"/>
    <property type="match status" value="2"/>
</dbReference>
<dbReference type="Pfam" id="PF12704">
    <property type="entry name" value="MacB_PCD"/>
    <property type="match status" value="1"/>
</dbReference>
<feature type="transmembrane region" description="Helical" evidence="7">
    <location>
        <begin position="741"/>
        <end position="763"/>
    </location>
</feature>
<dbReference type="OrthoDB" id="102443at2"/>
<keyword evidence="2" id="KW-1003">Cell membrane</keyword>